<protein>
    <submittedName>
        <fullName evidence="1">Uncharacterized protein</fullName>
    </submittedName>
</protein>
<keyword evidence="2" id="KW-1185">Reference proteome</keyword>
<dbReference type="EMBL" id="BDIP01001279">
    <property type="protein sequence ID" value="GCA62738.1"/>
    <property type="molecule type" value="Genomic_DNA"/>
</dbReference>
<dbReference type="OrthoDB" id="6771932at2759"/>
<reference evidence="1 2" key="1">
    <citation type="journal article" date="2018" name="PLoS ONE">
        <title>The draft genome of Kipferlia bialata reveals reductive genome evolution in fornicate parasites.</title>
        <authorList>
            <person name="Tanifuji G."/>
            <person name="Takabayashi S."/>
            <person name="Kume K."/>
            <person name="Takagi M."/>
            <person name="Nakayama T."/>
            <person name="Kamikawa R."/>
            <person name="Inagaki Y."/>
            <person name="Hashimoto T."/>
        </authorList>
    </citation>
    <scope>NUCLEOTIDE SEQUENCE [LARGE SCALE GENOMIC DNA]</scope>
    <source>
        <strain evidence="1">NY0173</strain>
    </source>
</reference>
<evidence type="ECO:0000313" key="1">
    <source>
        <dbReference type="EMBL" id="GCA62738.1"/>
    </source>
</evidence>
<name>A0A391NU29_9EUKA</name>
<accession>A0A391NU29</accession>
<comment type="caution">
    <text evidence="1">The sequence shown here is derived from an EMBL/GenBank/DDBJ whole genome shotgun (WGS) entry which is preliminary data.</text>
</comment>
<gene>
    <name evidence="1" type="ORF">KIPB_005456</name>
</gene>
<organism evidence="1 2">
    <name type="scientific">Kipferlia bialata</name>
    <dbReference type="NCBI Taxonomy" id="797122"/>
    <lineage>
        <taxon>Eukaryota</taxon>
        <taxon>Metamonada</taxon>
        <taxon>Carpediemonas-like organisms</taxon>
        <taxon>Kipferlia</taxon>
    </lineage>
</organism>
<dbReference type="AlphaFoldDB" id="A0A391NU29"/>
<evidence type="ECO:0000313" key="2">
    <source>
        <dbReference type="Proteomes" id="UP000265618"/>
    </source>
</evidence>
<dbReference type="InterPro" id="IPR052055">
    <property type="entry name" value="Hepadnavirus_pol/RT"/>
</dbReference>
<dbReference type="PANTHER" id="PTHR33050:SF7">
    <property type="entry name" value="RIBONUCLEASE H"/>
    <property type="match status" value="1"/>
</dbReference>
<dbReference type="PANTHER" id="PTHR33050">
    <property type="entry name" value="REVERSE TRANSCRIPTASE DOMAIN-CONTAINING PROTEIN"/>
    <property type="match status" value="1"/>
</dbReference>
<proteinExistence type="predicted"/>
<dbReference type="Proteomes" id="UP000265618">
    <property type="component" value="Unassembled WGS sequence"/>
</dbReference>
<sequence length="111" mass="12283">MTGLRSGVVVIVYIDDRLEYLGLIVDTLKGTLAVPVDKARRLVSRIKRLVSTARPKSRDIQSLCGSIMFIRPACPACLLRLRPLQSASGQKGRTPLPQPALEALDWFLLQL</sequence>